<dbReference type="GO" id="GO:0000172">
    <property type="term" value="C:ribonuclease MRP complex"/>
    <property type="evidence" value="ECO:0007669"/>
    <property type="project" value="InterPro"/>
</dbReference>
<sequence>MAESLPPSGHRYNTRRNTRKRSLEADDAQKDQPAEKTAGKDGEEEPSTSKPGEIDCAICLQSCVHPARLPCGHIFCFLCLKGVFRSCAKCAMCRRPIPRNYLETPDLLEIPTPATAPSGDEEEFHWFYEGRHGGWWQYEERMSRELEDEHKSGTDKFETVICGHLYTIDFANHVQFRNDCPFHARRILRQRPSLNSKCKTLTGWWEYDPRANDDLETAYQKGESKVELLIANHVYLVDLHGMMQYRKTDPGRRRAVKRDRVGTACKGVAGIRPTVLQAMGDLSQNRPESPENEVFRSIEEIFRGITLSDDFQIYNHVDSDVSEEEEDDDLEKHLIMDEDELVSSRGPQFDELLGGEESVPPSIVVNDFLEARITEIEALSRVIENPNQFASRKEFPRHLRRRAMSHNVKRIPKRIRGLHESLREKSNTREGPNKVPRRKWRRRPRELLKEYNRRQRKFIWLETHIWHAKRFHMVEKWGYKLPYRPCDKNYRACYRASAEHCLLQDFSYLNCIELRGDFHCIIEGLKCHTSDRTGNTFDSRLVIDGRRSGRTMFYHGNRFPRGAIGEVDFLWNSSTEKERVVWIWAHPAYAAEIIYDLVTTFGLAKEEDMETDITPPEGVEMEKLEKRNVPFCRTPKYSNGGLRMTILKDTLNRFRLTGPLSQAVIAKVLQAVDFKKRSVDDWSTKFHCDDPARKLVYSNQVKFWRKVRSFTSPAQLPPNCVMPLTIYDPRFTAPKIRTKAVHSEGNEL</sequence>
<feature type="region of interest" description="Disordered" evidence="13">
    <location>
        <begin position="1"/>
        <end position="50"/>
    </location>
</feature>
<keyword evidence="8 12" id="KW-0863">Zinc-finger</keyword>
<comment type="caution">
    <text evidence="16">The sequence shown here is derived from an EMBL/GenBank/DDBJ whole genome shotgun (WGS) entry which is preliminary data.</text>
</comment>
<dbReference type="SMART" id="SM00678">
    <property type="entry name" value="WWE"/>
    <property type="match status" value="2"/>
</dbReference>
<feature type="compositionally biased region" description="Basic and acidic residues" evidence="13">
    <location>
        <begin position="21"/>
        <end position="41"/>
    </location>
</feature>
<dbReference type="InterPro" id="IPR017907">
    <property type="entry name" value="Znf_RING_CS"/>
</dbReference>
<accession>A0A8S9X3D2</accession>
<feature type="domain" description="WWE" evidence="15">
    <location>
        <begin position="109"/>
        <end position="189"/>
    </location>
</feature>
<dbReference type="SUPFAM" id="SSF117839">
    <property type="entry name" value="WWE domain"/>
    <property type="match status" value="2"/>
</dbReference>
<evidence type="ECO:0000256" key="5">
    <source>
        <dbReference type="ARBA" id="ARBA00022679"/>
    </source>
</evidence>
<keyword evidence="10" id="KW-0862">Zinc</keyword>
<dbReference type="PROSITE" id="PS50918">
    <property type="entry name" value="WWE"/>
    <property type="match status" value="1"/>
</dbReference>
<dbReference type="SMART" id="SM00184">
    <property type="entry name" value="RING"/>
    <property type="match status" value="1"/>
</dbReference>
<evidence type="ECO:0000259" key="14">
    <source>
        <dbReference type="PROSITE" id="PS50089"/>
    </source>
</evidence>
<evidence type="ECO:0000256" key="13">
    <source>
        <dbReference type="SAM" id="MobiDB-lite"/>
    </source>
</evidence>
<evidence type="ECO:0000256" key="8">
    <source>
        <dbReference type="ARBA" id="ARBA00022771"/>
    </source>
</evidence>
<dbReference type="InterPro" id="IPR018123">
    <property type="entry name" value="WWE-dom_subgr"/>
</dbReference>
<protein>
    <recommendedName>
        <fullName evidence="3">RING-type E3 ubiquitin transferase</fullName>
        <ecNumber evidence="3">2.3.2.27</ecNumber>
    </recommendedName>
</protein>
<evidence type="ECO:0000256" key="10">
    <source>
        <dbReference type="ARBA" id="ARBA00022833"/>
    </source>
</evidence>
<dbReference type="EC" id="2.3.2.27" evidence="3"/>
<dbReference type="GO" id="GO:0005829">
    <property type="term" value="C:cytosol"/>
    <property type="evidence" value="ECO:0007669"/>
    <property type="project" value="UniProtKB-SubCell"/>
</dbReference>
<dbReference type="InterPro" id="IPR013083">
    <property type="entry name" value="Znf_RING/FYVE/PHD"/>
</dbReference>
<evidence type="ECO:0000313" key="17">
    <source>
        <dbReference type="Proteomes" id="UP000466442"/>
    </source>
</evidence>
<evidence type="ECO:0000256" key="6">
    <source>
        <dbReference type="ARBA" id="ARBA00022687"/>
    </source>
</evidence>
<gene>
    <name evidence="16" type="ORF">GE061_002994</name>
</gene>
<reference evidence="16" key="1">
    <citation type="journal article" date="2021" name="Mol. Ecol. Resour.">
        <title>Apolygus lucorum genome provides insights into omnivorousness and mesophyll feeding.</title>
        <authorList>
            <person name="Liu Y."/>
            <person name="Liu H."/>
            <person name="Wang H."/>
            <person name="Huang T."/>
            <person name="Liu B."/>
            <person name="Yang B."/>
            <person name="Yin L."/>
            <person name="Li B."/>
            <person name="Zhang Y."/>
            <person name="Zhang S."/>
            <person name="Jiang F."/>
            <person name="Zhang X."/>
            <person name="Ren Y."/>
            <person name="Wang B."/>
            <person name="Wang S."/>
            <person name="Lu Y."/>
            <person name="Wu K."/>
            <person name="Fan W."/>
            <person name="Wang G."/>
        </authorList>
    </citation>
    <scope>NUCLEOTIDE SEQUENCE</scope>
    <source>
        <strain evidence="16">12Hb</strain>
    </source>
</reference>
<comment type="pathway">
    <text evidence="11">Protein modification.</text>
</comment>
<keyword evidence="17" id="KW-1185">Reference proteome</keyword>
<dbReference type="GO" id="GO:0061630">
    <property type="term" value="F:ubiquitin protein ligase activity"/>
    <property type="evidence" value="ECO:0007669"/>
    <property type="project" value="UniProtKB-EC"/>
</dbReference>
<evidence type="ECO:0000256" key="3">
    <source>
        <dbReference type="ARBA" id="ARBA00012483"/>
    </source>
</evidence>
<evidence type="ECO:0000313" key="16">
    <source>
        <dbReference type="EMBL" id="KAF6202596.1"/>
    </source>
</evidence>
<dbReference type="Gene3D" id="3.30.40.10">
    <property type="entry name" value="Zinc/RING finger domain, C3HC4 (zinc finger)"/>
    <property type="match status" value="1"/>
</dbReference>
<dbReference type="PROSITE" id="PS50089">
    <property type="entry name" value="ZF_RING_2"/>
    <property type="match status" value="1"/>
</dbReference>
<comment type="subcellular location">
    <subcellularLocation>
        <location evidence="2">Cytoplasm</location>
        <location evidence="2">Cytosol</location>
    </subcellularLocation>
</comment>
<dbReference type="Gene3D" id="3.30.720.50">
    <property type="match status" value="2"/>
</dbReference>
<keyword evidence="6" id="KW-0879">Wnt signaling pathway</keyword>
<evidence type="ECO:0000256" key="9">
    <source>
        <dbReference type="ARBA" id="ARBA00022786"/>
    </source>
</evidence>
<dbReference type="OrthoDB" id="442863at2759"/>
<dbReference type="Pfam" id="PF02825">
    <property type="entry name" value="WWE"/>
    <property type="match status" value="2"/>
</dbReference>
<dbReference type="InterPro" id="IPR009723">
    <property type="entry name" value="Pop1_N"/>
</dbReference>
<dbReference type="InterPro" id="IPR004170">
    <property type="entry name" value="WWE_dom"/>
</dbReference>
<dbReference type="PANTHER" id="PTHR22731">
    <property type="entry name" value="RIBONUCLEASES P/MRP PROTEIN SUBUNIT POP1"/>
    <property type="match status" value="1"/>
</dbReference>
<keyword evidence="5" id="KW-0808">Transferase</keyword>
<dbReference type="EMBL" id="WIXP02000011">
    <property type="protein sequence ID" value="KAF6202596.1"/>
    <property type="molecule type" value="Genomic_DNA"/>
</dbReference>
<evidence type="ECO:0000256" key="4">
    <source>
        <dbReference type="ARBA" id="ARBA00022490"/>
    </source>
</evidence>
<organism evidence="16 17">
    <name type="scientific">Apolygus lucorum</name>
    <name type="common">Small green plant bug</name>
    <name type="synonym">Lygocoris lucorum</name>
    <dbReference type="NCBI Taxonomy" id="248454"/>
    <lineage>
        <taxon>Eukaryota</taxon>
        <taxon>Metazoa</taxon>
        <taxon>Ecdysozoa</taxon>
        <taxon>Arthropoda</taxon>
        <taxon>Hexapoda</taxon>
        <taxon>Insecta</taxon>
        <taxon>Pterygota</taxon>
        <taxon>Neoptera</taxon>
        <taxon>Paraneoptera</taxon>
        <taxon>Hemiptera</taxon>
        <taxon>Heteroptera</taxon>
        <taxon>Panheteroptera</taxon>
        <taxon>Cimicomorpha</taxon>
        <taxon>Miridae</taxon>
        <taxon>Mirini</taxon>
        <taxon>Apolygus</taxon>
    </lineage>
</organism>
<evidence type="ECO:0000256" key="12">
    <source>
        <dbReference type="PROSITE-ProRule" id="PRU00175"/>
    </source>
</evidence>
<evidence type="ECO:0000259" key="15">
    <source>
        <dbReference type="PROSITE" id="PS50918"/>
    </source>
</evidence>
<dbReference type="PANTHER" id="PTHR22731:SF3">
    <property type="entry name" value="RIBONUCLEASES P_MRP PROTEIN SUBUNIT POP1"/>
    <property type="match status" value="1"/>
</dbReference>
<dbReference type="InterPro" id="IPR001841">
    <property type="entry name" value="Znf_RING"/>
</dbReference>
<comment type="catalytic activity">
    <reaction evidence="1">
        <text>S-ubiquitinyl-[E2 ubiquitin-conjugating enzyme]-L-cysteine + [acceptor protein]-L-lysine = [E2 ubiquitin-conjugating enzyme]-L-cysteine + N(6)-ubiquitinyl-[acceptor protein]-L-lysine.</text>
        <dbReference type="EC" id="2.3.2.27"/>
    </reaction>
</comment>
<evidence type="ECO:0000256" key="1">
    <source>
        <dbReference type="ARBA" id="ARBA00000900"/>
    </source>
</evidence>
<evidence type="ECO:0000256" key="2">
    <source>
        <dbReference type="ARBA" id="ARBA00004514"/>
    </source>
</evidence>
<evidence type="ECO:0000256" key="11">
    <source>
        <dbReference type="ARBA" id="ARBA00043952"/>
    </source>
</evidence>
<dbReference type="GO" id="GO:0001682">
    <property type="term" value="P:tRNA 5'-leader removal"/>
    <property type="evidence" value="ECO:0007669"/>
    <property type="project" value="InterPro"/>
</dbReference>
<dbReference type="InterPro" id="IPR037197">
    <property type="entry name" value="WWE_dom_sf"/>
</dbReference>
<dbReference type="CDD" id="cd16546">
    <property type="entry name" value="RING-HC_RNF146"/>
    <property type="match status" value="1"/>
</dbReference>
<proteinExistence type="predicted"/>
<keyword evidence="7" id="KW-0479">Metal-binding</keyword>
<dbReference type="Proteomes" id="UP000466442">
    <property type="component" value="Unassembled WGS sequence"/>
</dbReference>
<dbReference type="InterPro" id="IPR044110">
    <property type="entry name" value="RING-HC_RNF146"/>
</dbReference>
<dbReference type="SUPFAM" id="SSF57850">
    <property type="entry name" value="RING/U-box"/>
    <property type="match status" value="1"/>
</dbReference>
<name>A0A8S9X3D2_APOLU</name>
<dbReference type="GO" id="GO:0008270">
    <property type="term" value="F:zinc ion binding"/>
    <property type="evidence" value="ECO:0007669"/>
    <property type="project" value="UniProtKB-KW"/>
</dbReference>
<dbReference type="GO" id="GO:0016055">
    <property type="term" value="P:Wnt signaling pathway"/>
    <property type="evidence" value="ECO:0007669"/>
    <property type="project" value="UniProtKB-KW"/>
</dbReference>
<dbReference type="Pfam" id="PF06978">
    <property type="entry name" value="POP1_N"/>
    <property type="match status" value="1"/>
</dbReference>
<evidence type="ECO:0000256" key="7">
    <source>
        <dbReference type="ARBA" id="ARBA00022723"/>
    </source>
</evidence>
<dbReference type="PROSITE" id="PS00518">
    <property type="entry name" value="ZF_RING_1"/>
    <property type="match status" value="1"/>
</dbReference>
<dbReference type="InterPro" id="IPR039182">
    <property type="entry name" value="Pop1"/>
</dbReference>
<feature type="domain" description="RING-type" evidence="14">
    <location>
        <begin position="56"/>
        <end position="94"/>
    </location>
</feature>
<dbReference type="GO" id="GO:0005655">
    <property type="term" value="C:nucleolar ribonuclease P complex"/>
    <property type="evidence" value="ECO:0007669"/>
    <property type="project" value="InterPro"/>
</dbReference>
<dbReference type="AlphaFoldDB" id="A0A8S9X3D2"/>
<keyword evidence="4" id="KW-0963">Cytoplasm</keyword>
<keyword evidence="9" id="KW-0833">Ubl conjugation pathway</keyword>